<feature type="region of interest" description="Disordered" evidence="2">
    <location>
        <begin position="799"/>
        <end position="844"/>
    </location>
</feature>
<feature type="region of interest" description="Disordered" evidence="2">
    <location>
        <begin position="197"/>
        <end position="216"/>
    </location>
</feature>
<feature type="region of interest" description="Disordered" evidence="2">
    <location>
        <begin position="73"/>
        <end position="143"/>
    </location>
</feature>
<feature type="region of interest" description="Disordered" evidence="2">
    <location>
        <begin position="484"/>
        <end position="515"/>
    </location>
</feature>
<feature type="signal peptide" evidence="3">
    <location>
        <begin position="1"/>
        <end position="26"/>
    </location>
</feature>
<feature type="compositionally biased region" description="Basic and acidic residues" evidence="2">
    <location>
        <begin position="73"/>
        <end position="84"/>
    </location>
</feature>
<keyword evidence="1" id="KW-0175">Coiled coil</keyword>
<dbReference type="EMBL" id="PGCI01000803">
    <property type="protein sequence ID" value="PLW15203.1"/>
    <property type="molecule type" value="Genomic_DNA"/>
</dbReference>
<evidence type="ECO:0000256" key="2">
    <source>
        <dbReference type="SAM" id="MobiDB-lite"/>
    </source>
</evidence>
<reference evidence="4 5" key="1">
    <citation type="submission" date="2017-11" db="EMBL/GenBank/DDBJ databases">
        <title>De novo assembly and phasing of dikaryotic genomes from two isolates of Puccinia coronata f. sp. avenae, the causal agent of oat crown rust.</title>
        <authorList>
            <person name="Miller M.E."/>
            <person name="Zhang Y."/>
            <person name="Omidvar V."/>
            <person name="Sperschneider J."/>
            <person name="Schwessinger B."/>
            <person name="Raley C."/>
            <person name="Palmer J.M."/>
            <person name="Garnica D."/>
            <person name="Upadhyaya N."/>
            <person name="Rathjen J."/>
            <person name="Taylor J.M."/>
            <person name="Park R.F."/>
            <person name="Dodds P.N."/>
            <person name="Hirsch C.D."/>
            <person name="Kianian S.F."/>
            <person name="Figueroa M."/>
        </authorList>
    </citation>
    <scope>NUCLEOTIDE SEQUENCE [LARGE SCALE GENOMIC DNA]</scope>
    <source>
        <strain evidence="4">12SD80</strain>
    </source>
</reference>
<feature type="compositionally biased region" description="Polar residues" evidence="2">
    <location>
        <begin position="380"/>
        <end position="416"/>
    </location>
</feature>
<feature type="region of interest" description="Disordered" evidence="2">
    <location>
        <begin position="279"/>
        <end position="325"/>
    </location>
</feature>
<evidence type="ECO:0000313" key="5">
    <source>
        <dbReference type="Proteomes" id="UP000235392"/>
    </source>
</evidence>
<gene>
    <name evidence="4" type="ORF">PCASD_20293</name>
</gene>
<organism evidence="4 5">
    <name type="scientific">Puccinia coronata f. sp. avenae</name>
    <dbReference type="NCBI Taxonomy" id="200324"/>
    <lineage>
        <taxon>Eukaryota</taxon>
        <taxon>Fungi</taxon>
        <taxon>Dikarya</taxon>
        <taxon>Basidiomycota</taxon>
        <taxon>Pucciniomycotina</taxon>
        <taxon>Pucciniomycetes</taxon>
        <taxon>Pucciniales</taxon>
        <taxon>Pucciniaceae</taxon>
        <taxon>Puccinia</taxon>
    </lineage>
</organism>
<proteinExistence type="predicted"/>
<keyword evidence="3" id="KW-0732">Signal</keyword>
<dbReference type="AlphaFoldDB" id="A0A2N5SPN4"/>
<evidence type="ECO:0000256" key="3">
    <source>
        <dbReference type="SAM" id="SignalP"/>
    </source>
</evidence>
<accession>A0A2N5SPN4</accession>
<comment type="caution">
    <text evidence="4">The sequence shown here is derived from an EMBL/GenBank/DDBJ whole genome shotgun (WGS) entry which is preliminary data.</text>
</comment>
<protein>
    <submittedName>
        <fullName evidence="4">Uncharacterized protein</fullName>
    </submittedName>
</protein>
<feature type="compositionally biased region" description="Basic and acidic residues" evidence="2">
    <location>
        <begin position="801"/>
        <end position="822"/>
    </location>
</feature>
<evidence type="ECO:0000313" key="4">
    <source>
        <dbReference type="EMBL" id="PLW15203.1"/>
    </source>
</evidence>
<dbReference type="Proteomes" id="UP000235392">
    <property type="component" value="Unassembled WGS sequence"/>
</dbReference>
<evidence type="ECO:0000256" key="1">
    <source>
        <dbReference type="SAM" id="Coils"/>
    </source>
</evidence>
<feature type="compositionally biased region" description="Basic and acidic residues" evidence="2">
    <location>
        <begin position="428"/>
        <end position="437"/>
    </location>
</feature>
<feature type="compositionally biased region" description="Low complexity" evidence="2">
    <location>
        <begin position="823"/>
        <end position="832"/>
    </location>
</feature>
<sequence length="844" mass="94614">MISTRHFQSFLICISIILCIAYSSQSLPTSHTLHKRMQSLGEAASLGRDVASAGGSALQTTQPLKFAQDLASERNPELFSRKPGPDLAASHPTSSLPPQPPTEPTWEELLDQGAHPPTSDPPPPSANPTGFNTPRKLSGGISSDFQSVKKSRGFASTDGILEILKGTWARVSAKLGDWSPRIVRVSDSRLVDERVPPLHGSKKINKDPPIKQPPAPGNPAWFNLKEPLKKFGGRISSGLQSTKRLGKNVLGSLKGTPSTISQKLGDLSRQLMRKLGHKSIRERWTEEPPTNPRPSPDNPTLFNQPLEKVGDGMSSSFQSGKRLRDRVSARLKGTWSQISQKFQDLLQQSAGGPKLTAKQKMDALFQEPEKMHPTLKESHSNFSPSFHSDTKSSPASTQTTAKEPQQTLSSDSSQASVKEPAINPPLDPSKENKKDPYIHFSSEDPNVIILDPRAFTPMQETIARVFSSHEKDVLKHIARNPRSTFTSRKSFTQDTPRSISVEDTQSKSPLSSSQRIAKYAQKQPRLVYSDRMKEVMNNIQYQESQMQKQLSNNIFPMLQQIKKGLSPVEVLGKRMATRNAQILSRDQETLMYSLLPKHQYLSKLLGLMGPNNVLKPMVELTFQEYLKNVGLLSGSKNELDLVGKELENLQLKLAQVAELRRPLGVKKYFPEPTTDEYSSLIESIGHHEDKLAGIFGSSNEFEEAIKVVEESGFYRHFMWELKYPTSPLGYELQFLQPWGHLHNYEDIPQPVKNQIYKEYGIYEDKQNLKKIMEQHDIVKADIERKMALYTKLGQKGYKLQKAKEKTPQHSMDDSSIMKESKTKTTNPSSSTSRPIGYDTLQRHN</sequence>
<name>A0A2N5SPN4_9BASI</name>
<feature type="coiled-coil region" evidence="1">
    <location>
        <begin position="632"/>
        <end position="659"/>
    </location>
</feature>
<feature type="chain" id="PRO_5014672403" evidence="3">
    <location>
        <begin position="27"/>
        <end position="844"/>
    </location>
</feature>
<feature type="region of interest" description="Disordered" evidence="2">
    <location>
        <begin position="373"/>
        <end position="439"/>
    </location>
</feature>